<feature type="domain" description="VOC" evidence="2">
    <location>
        <begin position="43"/>
        <end position="155"/>
    </location>
</feature>
<dbReference type="SUPFAM" id="SSF54593">
    <property type="entry name" value="Glyoxalase/Bleomycin resistance protein/Dihydroxybiphenyl dioxygenase"/>
    <property type="match status" value="1"/>
</dbReference>
<sequence>MAHRRADHHARVPRSRARPRGSDPPSVLKECRVPDSPRHELAHLGHHALLTPTLEETLAYFVDLLGMDEVEERDGSHYLRAFGDYERWSLKLTPSEQAGLEYASWRTASADALERRVAWLEENGHGGAWVPQDLGDGREYEFADPDGHVFRLYFDTEGYVAPEGKRPVIPVNFQAYAGRGASVRHVDHLNLLARDVRANRRFWEQGFGLRTYEIIQLPDGAEAGAWMSATIQGHELIYTQERTSGSARLHHFAYLVDTREEVLRAAEIFADARIHIEAGPSRHTAIQGFYLYTREPGGNRIEVANGGYLVFAPDREPYVWTAEEWATKPGWGAPIPPEFHVYGTPDVAR</sequence>
<dbReference type="Pfam" id="PF00903">
    <property type="entry name" value="Glyoxalase"/>
    <property type="match status" value="2"/>
</dbReference>
<evidence type="ECO:0000256" key="1">
    <source>
        <dbReference type="SAM" id="MobiDB-lite"/>
    </source>
</evidence>
<dbReference type="InterPro" id="IPR029068">
    <property type="entry name" value="Glyas_Bleomycin-R_OHBP_Dase"/>
</dbReference>
<dbReference type="Proteomes" id="UP000295748">
    <property type="component" value="Chromosome"/>
</dbReference>
<organism evidence="3 4">
    <name type="scientific">Microbacterium wangchenii</name>
    <dbReference type="NCBI Taxonomy" id="2541726"/>
    <lineage>
        <taxon>Bacteria</taxon>
        <taxon>Bacillati</taxon>
        <taxon>Actinomycetota</taxon>
        <taxon>Actinomycetes</taxon>
        <taxon>Micrococcales</taxon>
        <taxon>Microbacteriaceae</taxon>
        <taxon>Microbacterium</taxon>
    </lineage>
</organism>
<keyword evidence="4" id="KW-1185">Reference proteome</keyword>
<dbReference type="InterPro" id="IPR004360">
    <property type="entry name" value="Glyas_Fos-R_dOase_dom"/>
</dbReference>
<feature type="domain" description="VOC" evidence="2">
    <location>
        <begin position="185"/>
        <end position="306"/>
    </location>
</feature>
<evidence type="ECO:0000313" key="3">
    <source>
        <dbReference type="EMBL" id="QBR88014.1"/>
    </source>
</evidence>
<dbReference type="EMBL" id="CP038266">
    <property type="protein sequence ID" value="QBR88014.1"/>
    <property type="molecule type" value="Genomic_DNA"/>
</dbReference>
<evidence type="ECO:0000313" key="4">
    <source>
        <dbReference type="Proteomes" id="UP000295748"/>
    </source>
</evidence>
<evidence type="ECO:0000259" key="2">
    <source>
        <dbReference type="PROSITE" id="PS51819"/>
    </source>
</evidence>
<protein>
    <submittedName>
        <fullName evidence="3">Catechol 2,3-dioxygenase</fullName>
    </submittedName>
</protein>
<dbReference type="InterPro" id="IPR050383">
    <property type="entry name" value="GlyoxalaseI/FosfomycinResist"/>
</dbReference>
<dbReference type="Gene3D" id="3.10.180.10">
    <property type="entry name" value="2,3-Dihydroxybiphenyl 1,2-Dioxygenase, domain 1"/>
    <property type="match status" value="2"/>
</dbReference>
<feature type="compositionally biased region" description="Basic residues" evidence="1">
    <location>
        <begin position="1"/>
        <end position="19"/>
    </location>
</feature>
<accession>A0ABX5ST37</accession>
<feature type="region of interest" description="Disordered" evidence="1">
    <location>
        <begin position="1"/>
        <end position="27"/>
    </location>
</feature>
<dbReference type="PANTHER" id="PTHR21366">
    <property type="entry name" value="GLYOXALASE FAMILY PROTEIN"/>
    <property type="match status" value="1"/>
</dbReference>
<dbReference type="PROSITE" id="PS51819">
    <property type="entry name" value="VOC"/>
    <property type="match status" value="2"/>
</dbReference>
<name>A0ABX5ST37_9MICO</name>
<proteinExistence type="predicted"/>
<gene>
    <name evidence="3" type="ORF">E4K62_04470</name>
</gene>
<dbReference type="InterPro" id="IPR037523">
    <property type="entry name" value="VOC_core"/>
</dbReference>
<reference evidence="3 4" key="1">
    <citation type="submission" date="2019-03" db="EMBL/GenBank/DDBJ databases">
        <authorList>
            <person name="Dong K."/>
        </authorList>
    </citation>
    <scope>NUCLEOTIDE SEQUENCE [LARGE SCALE GENOMIC DNA]</scope>
    <source>
        <strain evidence="4">dk512</strain>
    </source>
</reference>